<dbReference type="EMBL" id="CP003531">
    <property type="protein sequence ID" value="AFK50926.1"/>
    <property type="molecule type" value="Genomic_DNA"/>
</dbReference>
<gene>
    <name evidence="8" type="ordered locus">TCELL_0501</name>
</gene>
<evidence type="ECO:0000313" key="8">
    <source>
        <dbReference type="EMBL" id="AFK50926.1"/>
    </source>
</evidence>
<dbReference type="Pfam" id="PF00082">
    <property type="entry name" value="Peptidase_S8"/>
    <property type="match status" value="1"/>
</dbReference>
<sequence length="411" mass="42958">MRKWLVALVVVMFLATILLSVETAAAPVTVERVVVRVSPSANYGLVKAQLLDASRRLGGAFVSEIPEIRAVVLAMPSSAKAALSGISGVLLVEEDKPARLHGEIQWNVYMVKAPQVWSAYSPYYGNAAYGYYSTVRVAVVDTGIDYKHPDLNGAVTWCVVSLNNGATFYKGTDLSKCSDPNGHGTHVAGIIAARLNGAGVAGVAPKALLYAIRVLSASGSGYVSDIARGIIEATKGPDGVAGTSDDADVISMSLGSSSDSTTLHDAVKYAYSYGVVLVAASGNEGASSPDYPAAYPEVLAVGAVDSNGNVPSWSNRYPDVAAPGVNILSTYPGGKYATMSGTSMATPHVSAIAALIQALRLAAGKAKLSPDRVYYAIEYTAYNPTGYSYDPLYGYGIVDAKAAVDYALYYM</sequence>
<dbReference type="Gene3D" id="3.40.50.200">
    <property type="entry name" value="Peptidase S8/S53 domain"/>
    <property type="match status" value="1"/>
</dbReference>
<dbReference type="CDD" id="cd07477">
    <property type="entry name" value="Peptidases_S8_Subtilisin_subset"/>
    <property type="match status" value="1"/>
</dbReference>
<dbReference type="PANTHER" id="PTHR43806">
    <property type="entry name" value="PEPTIDASE S8"/>
    <property type="match status" value="1"/>
</dbReference>
<organism evidence="8 9">
    <name type="scientific">Thermogladius calderae (strain DSM 22663 / VKM B-2946 / 1633)</name>
    <dbReference type="NCBI Taxonomy" id="1184251"/>
    <lineage>
        <taxon>Archaea</taxon>
        <taxon>Thermoproteota</taxon>
        <taxon>Thermoprotei</taxon>
        <taxon>Desulfurococcales</taxon>
        <taxon>Desulfurococcaceae</taxon>
        <taxon>Thermogladius</taxon>
    </lineage>
</organism>
<dbReference type="InterPro" id="IPR023828">
    <property type="entry name" value="Peptidase_S8_Ser-AS"/>
</dbReference>
<evidence type="ECO:0000256" key="5">
    <source>
        <dbReference type="ARBA" id="ARBA00022825"/>
    </source>
</evidence>
<dbReference type="PROSITE" id="PS00136">
    <property type="entry name" value="SUBTILASE_ASP"/>
    <property type="match status" value="1"/>
</dbReference>
<dbReference type="InterPro" id="IPR036852">
    <property type="entry name" value="Peptidase_S8/S53_dom_sf"/>
</dbReference>
<reference evidence="8 9" key="1">
    <citation type="journal article" date="2012" name="J. Bacteriol.">
        <title>Complete genome sequence of the hyperthermophilic cellulolytic Crenarchaeon 'Thermogladius cellulolyticus' 1633.</title>
        <authorList>
            <person name="Mardanov A.V."/>
            <person name="Kochetkova T.V."/>
            <person name="Beletsky A.V."/>
            <person name="Bonch-Osmolovskaya E.A."/>
            <person name="Ravin N.V."/>
            <person name="Skryabin K.G."/>
        </authorList>
    </citation>
    <scope>NUCLEOTIDE SEQUENCE [LARGE SCALE GENOMIC DNA]</scope>
    <source>
        <strain evidence="9">DSM 22663 / VKM B-2946 / 1633</strain>
    </source>
</reference>
<dbReference type="InParanoid" id="I3TDT8"/>
<dbReference type="eggNOG" id="arCOG00702">
    <property type="taxonomic scope" value="Archaea"/>
</dbReference>
<dbReference type="PROSITE" id="PS51892">
    <property type="entry name" value="SUBTILASE"/>
    <property type="match status" value="1"/>
</dbReference>
<dbReference type="InterPro" id="IPR000209">
    <property type="entry name" value="Peptidase_S8/S53_dom"/>
</dbReference>
<evidence type="ECO:0000256" key="2">
    <source>
        <dbReference type="ARBA" id="ARBA00022670"/>
    </source>
</evidence>
<dbReference type="STRING" id="1184251.TCELL_0501"/>
<dbReference type="PANTHER" id="PTHR43806:SF11">
    <property type="entry name" value="CEREVISIN-RELATED"/>
    <property type="match status" value="1"/>
</dbReference>
<dbReference type="InterPro" id="IPR050131">
    <property type="entry name" value="Peptidase_S8_subtilisin-like"/>
</dbReference>
<keyword evidence="9" id="KW-1185">Reference proteome</keyword>
<dbReference type="GO" id="GO:0004252">
    <property type="term" value="F:serine-type endopeptidase activity"/>
    <property type="evidence" value="ECO:0007669"/>
    <property type="project" value="InterPro"/>
</dbReference>
<dbReference type="InterPro" id="IPR022398">
    <property type="entry name" value="Peptidase_S8_His-AS"/>
</dbReference>
<dbReference type="InterPro" id="IPR034202">
    <property type="entry name" value="Subtilisin_Carlsberg-like"/>
</dbReference>
<dbReference type="SMR" id="I3TDT8"/>
<dbReference type="PROSITE" id="PS00137">
    <property type="entry name" value="SUBTILASE_HIS"/>
    <property type="match status" value="1"/>
</dbReference>
<dbReference type="SUPFAM" id="SSF52743">
    <property type="entry name" value="Subtilisin-like"/>
    <property type="match status" value="1"/>
</dbReference>
<dbReference type="PROSITE" id="PS00138">
    <property type="entry name" value="SUBTILASE_SER"/>
    <property type="match status" value="1"/>
</dbReference>
<evidence type="ECO:0000256" key="4">
    <source>
        <dbReference type="ARBA" id="ARBA00022801"/>
    </source>
</evidence>
<name>I3TDT8_THEC1</name>
<dbReference type="GeneID" id="13012799"/>
<dbReference type="OrthoDB" id="27270at2157"/>
<keyword evidence="2 6" id="KW-0645">Protease</keyword>
<protein>
    <submittedName>
        <fullName evidence="8">Peptidase S8 and S53, subtilisin, kexin, sedolisin</fullName>
    </submittedName>
</protein>
<evidence type="ECO:0000313" key="9">
    <source>
        <dbReference type="Proteomes" id="UP000005270"/>
    </source>
</evidence>
<dbReference type="InterPro" id="IPR015500">
    <property type="entry name" value="Peptidase_S8_subtilisin-rel"/>
</dbReference>
<comment type="similarity">
    <text evidence="1 6">Belongs to the peptidase S8 family.</text>
</comment>
<dbReference type="KEGG" id="thg:TCELL_0501"/>
<evidence type="ECO:0000256" key="1">
    <source>
        <dbReference type="ARBA" id="ARBA00011073"/>
    </source>
</evidence>
<evidence type="ECO:0000259" key="7">
    <source>
        <dbReference type="Pfam" id="PF00082"/>
    </source>
</evidence>
<dbReference type="PRINTS" id="PR00723">
    <property type="entry name" value="SUBTILISIN"/>
</dbReference>
<dbReference type="HOGENOM" id="CLU_011263_15_0_2"/>
<keyword evidence="4 6" id="KW-0378">Hydrolase</keyword>
<dbReference type="GO" id="GO:0006508">
    <property type="term" value="P:proteolysis"/>
    <property type="evidence" value="ECO:0007669"/>
    <property type="project" value="UniProtKB-KW"/>
</dbReference>
<feature type="domain" description="Peptidase S8/S53" evidence="7">
    <location>
        <begin position="134"/>
        <end position="396"/>
    </location>
</feature>
<dbReference type="GO" id="GO:0046872">
    <property type="term" value="F:metal ion binding"/>
    <property type="evidence" value="ECO:0007669"/>
    <property type="project" value="UniProtKB-KW"/>
</dbReference>
<evidence type="ECO:0000256" key="3">
    <source>
        <dbReference type="ARBA" id="ARBA00022723"/>
    </source>
</evidence>
<dbReference type="AlphaFoldDB" id="I3TDT8"/>
<proteinExistence type="inferred from homology"/>
<dbReference type="InterPro" id="IPR023827">
    <property type="entry name" value="Peptidase_S8_Asp-AS"/>
</dbReference>
<keyword evidence="5 6" id="KW-0720">Serine protease</keyword>
<keyword evidence="3" id="KW-0479">Metal-binding</keyword>
<evidence type="ECO:0000256" key="6">
    <source>
        <dbReference type="RuleBase" id="RU003355"/>
    </source>
</evidence>
<accession>I3TDT8</accession>
<dbReference type="Proteomes" id="UP000005270">
    <property type="component" value="Chromosome"/>
</dbReference>
<dbReference type="RefSeq" id="WP_014737176.1">
    <property type="nucleotide sequence ID" value="NC_017954.1"/>
</dbReference>